<keyword evidence="2" id="KW-1185">Reference proteome</keyword>
<evidence type="ECO:0000313" key="1">
    <source>
        <dbReference type="EMBL" id="CAK9158041.1"/>
    </source>
</evidence>
<gene>
    <name evidence="1" type="ORF">ILEXP_LOCUS26636</name>
</gene>
<dbReference type="AlphaFoldDB" id="A0ABC8SLH1"/>
<name>A0ABC8SLH1_9AQUA</name>
<accession>A0ABC8SLH1</accession>
<dbReference type="PANTHER" id="PTHR35285:SF1">
    <property type="entry name" value="2-C-METHYL-D-ERYTHRITOL 4-PHOSPHATE CYTIDYLYLTRANSFERASE"/>
    <property type="match status" value="1"/>
</dbReference>
<dbReference type="PANTHER" id="PTHR35285">
    <property type="entry name" value="2-C-METHYL-D-ERYTHRITOL 4-PHOSPHATE CYTIDYLYLTRANSFERASE"/>
    <property type="match status" value="1"/>
</dbReference>
<reference evidence="1 2" key="1">
    <citation type="submission" date="2024-02" db="EMBL/GenBank/DDBJ databases">
        <authorList>
            <person name="Vignale AGUSTIN F."/>
            <person name="Sosa J E."/>
            <person name="Modenutti C."/>
        </authorList>
    </citation>
    <scope>NUCLEOTIDE SEQUENCE [LARGE SCALE GENOMIC DNA]</scope>
</reference>
<evidence type="ECO:0000313" key="2">
    <source>
        <dbReference type="Proteomes" id="UP001642360"/>
    </source>
</evidence>
<dbReference type="EMBL" id="CAUOFW020003101">
    <property type="protein sequence ID" value="CAK9158041.1"/>
    <property type="molecule type" value="Genomic_DNA"/>
</dbReference>
<organism evidence="1 2">
    <name type="scientific">Ilex paraguariensis</name>
    <name type="common">yerba mate</name>
    <dbReference type="NCBI Taxonomy" id="185542"/>
    <lineage>
        <taxon>Eukaryota</taxon>
        <taxon>Viridiplantae</taxon>
        <taxon>Streptophyta</taxon>
        <taxon>Embryophyta</taxon>
        <taxon>Tracheophyta</taxon>
        <taxon>Spermatophyta</taxon>
        <taxon>Magnoliopsida</taxon>
        <taxon>eudicotyledons</taxon>
        <taxon>Gunneridae</taxon>
        <taxon>Pentapetalae</taxon>
        <taxon>asterids</taxon>
        <taxon>campanulids</taxon>
        <taxon>Aquifoliales</taxon>
        <taxon>Aquifoliaceae</taxon>
        <taxon>Ilex</taxon>
    </lineage>
</organism>
<sequence>MEHSLISEFAETCGHDLGVGNIAFLESCLVEGENFEKLAGLHSVHDYLVTRMKRGPKGHANLIVFCHGGSHSLEELDQPHSESRMFSELINSVEQSGAKYSVLYVSDPFRSIRYPSYRKLERFLAEGTPWKWVS</sequence>
<proteinExistence type="predicted"/>
<dbReference type="Proteomes" id="UP001642360">
    <property type="component" value="Unassembled WGS sequence"/>
</dbReference>
<protein>
    <submittedName>
        <fullName evidence="1">Uncharacterized protein</fullName>
    </submittedName>
</protein>
<comment type="caution">
    <text evidence="1">The sequence shown here is derived from an EMBL/GenBank/DDBJ whole genome shotgun (WGS) entry which is preliminary data.</text>
</comment>